<evidence type="ECO:0000256" key="4">
    <source>
        <dbReference type="ARBA" id="ARBA00022827"/>
    </source>
</evidence>
<dbReference type="InterPro" id="IPR020946">
    <property type="entry name" value="Flavin_mOase-like"/>
</dbReference>
<reference evidence="6 7" key="1">
    <citation type="submission" date="2019-04" db="EMBL/GenBank/DDBJ databases">
        <title>Friends and foes A comparative genomics studyof 23 Aspergillus species from section Flavi.</title>
        <authorList>
            <consortium name="DOE Joint Genome Institute"/>
            <person name="Kjaerbolling I."/>
            <person name="Vesth T."/>
            <person name="Frisvad J.C."/>
            <person name="Nybo J.L."/>
            <person name="Theobald S."/>
            <person name="Kildgaard S."/>
            <person name="Isbrandt T."/>
            <person name="Kuo A."/>
            <person name="Sato A."/>
            <person name="Lyhne E.K."/>
            <person name="Kogle M.E."/>
            <person name="Wiebenga A."/>
            <person name="Kun R.S."/>
            <person name="Lubbers R.J."/>
            <person name="Makela M.R."/>
            <person name="Barry K."/>
            <person name="Chovatia M."/>
            <person name="Clum A."/>
            <person name="Daum C."/>
            <person name="Haridas S."/>
            <person name="He G."/>
            <person name="LaButti K."/>
            <person name="Lipzen A."/>
            <person name="Mondo S."/>
            <person name="Riley R."/>
            <person name="Salamov A."/>
            <person name="Simmons B.A."/>
            <person name="Magnuson J.K."/>
            <person name="Henrissat B."/>
            <person name="Mortensen U.H."/>
            <person name="Larsen T.O."/>
            <person name="Devries R.P."/>
            <person name="Grigoriev I.V."/>
            <person name="Machida M."/>
            <person name="Baker S.E."/>
            <person name="Andersen M.R."/>
        </authorList>
    </citation>
    <scope>NUCLEOTIDE SEQUENCE [LARGE SCALE GENOMIC DNA]</scope>
    <source>
        <strain evidence="6 7">CBS 763.97</strain>
    </source>
</reference>
<dbReference type="PANTHER" id="PTHR42877">
    <property type="entry name" value="L-ORNITHINE N(5)-MONOOXYGENASE-RELATED"/>
    <property type="match status" value="1"/>
</dbReference>
<comment type="similarity">
    <text evidence="2">Belongs to the FAD-binding monooxygenase family.</text>
</comment>
<keyword evidence="5" id="KW-0560">Oxidoreductase</keyword>
<evidence type="ECO:0008006" key="8">
    <source>
        <dbReference type="Google" id="ProtNLM"/>
    </source>
</evidence>
<dbReference type="InterPro" id="IPR036188">
    <property type="entry name" value="FAD/NAD-bd_sf"/>
</dbReference>
<dbReference type="EMBL" id="ML737567">
    <property type="protein sequence ID" value="KAE8370250.1"/>
    <property type="molecule type" value="Genomic_DNA"/>
</dbReference>
<dbReference type="GO" id="GO:0050661">
    <property type="term" value="F:NADP binding"/>
    <property type="evidence" value="ECO:0007669"/>
    <property type="project" value="InterPro"/>
</dbReference>
<dbReference type="Gene3D" id="3.50.50.60">
    <property type="entry name" value="FAD/NAD(P)-binding domain"/>
    <property type="match status" value="2"/>
</dbReference>
<dbReference type="Pfam" id="PF00743">
    <property type="entry name" value="FMO-like"/>
    <property type="match status" value="1"/>
</dbReference>
<name>A0A5N7ANF3_9EURO</name>
<evidence type="ECO:0000256" key="2">
    <source>
        <dbReference type="ARBA" id="ARBA00010139"/>
    </source>
</evidence>
<proteinExistence type="inferred from homology"/>
<dbReference type="GO" id="GO:0004499">
    <property type="term" value="F:N,N-dimethylaniline monooxygenase activity"/>
    <property type="evidence" value="ECO:0007669"/>
    <property type="project" value="InterPro"/>
</dbReference>
<protein>
    <recommendedName>
        <fullName evidence="8">Flavin-binding monooxygenase</fullName>
    </recommendedName>
</protein>
<sequence length="634" mass="71420">MENLRPTLLVFNPSWVCQFTTLIPDTYLGTPTQLHFPGVVKNGPPQLMRGKHRLHDVSPKLAKMTGFQAGRPVGNHDYTSSTVVIIGAGISGLCMAIDVIKRSQCRNIVILEKGSQVGGTWSDNRYPGCACDIWSTLYSFSFEQKTDWTREYPGQEEIRDYLLHVAEKYGLYKYIRFNTTVQEARWDDKQLKWKVSVATSGAKDTQFHESYDITTDFLVSAVGQLNVPSWPSIPGLDDFTGKLMHSARWDWTYDFTGKRVAIIGNGATCAQIVPELAKSVSQVTVYQRTPNWVIPRYDTSISSIQRFLLSYVPPIRWCKRALMMQAREFSHDAIAKSDSAMAGFIRKMAIDAMKSQLCDKPELWDKLTPDYSPGCKRVIPSDDYFPALNKKNVHLETRPIQRVTESGIETTDGALQEYDLIVAATGFRSVEFMHPIQVYGRNGRPVSDVWKDGAAAYYGVTVENLPNFGMLYGPNTNLGHNSIILMVEAQSRYLTTLISEVVRAKARSDSLVLQPRSDVVAAFNDRLQKELEGSTFADPQCHSWYKLENGRITNNWPGRVVQYQKDMSRVQWEDYLIEGTGKSVVERKKSTNIGRVQEELPVRSSTLVLGALGVALAVGGYYMNGPKALLQRRR</sequence>
<dbReference type="PANTHER" id="PTHR42877:SF4">
    <property type="entry name" value="FAD_NAD(P)-BINDING DOMAIN-CONTAINING PROTEIN-RELATED"/>
    <property type="match status" value="1"/>
</dbReference>
<evidence type="ECO:0000313" key="7">
    <source>
        <dbReference type="Proteomes" id="UP000326268"/>
    </source>
</evidence>
<evidence type="ECO:0000256" key="5">
    <source>
        <dbReference type="ARBA" id="ARBA00023002"/>
    </source>
</evidence>
<evidence type="ECO:0000256" key="1">
    <source>
        <dbReference type="ARBA" id="ARBA00001974"/>
    </source>
</evidence>
<dbReference type="Proteomes" id="UP000326268">
    <property type="component" value="Unassembled WGS sequence"/>
</dbReference>
<keyword evidence="4" id="KW-0274">FAD</keyword>
<dbReference type="RefSeq" id="XP_031933331.1">
    <property type="nucleotide sequence ID" value="XM_032071559.1"/>
</dbReference>
<dbReference type="OrthoDB" id="74360at2759"/>
<evidence type="ECO:0000256" key="3">
    <source>
        <dbReference type="ARBA" id="ARBA00022630"/>
    </source>
</evidence>
<accession>A0A5N7ANF3</accession>
<dbReference type="GO" id="GO:0050660">
    <property type="term" value="F:flavin adenine dinucleotide binding"/>
    <property type="evidence" value="ECO:0007669"/>
    <property type="project" value="InterPro"/>
</dbReference>
<keyword evidence="7" id="KW-1185">Reference proteome</keyword>
<dbReference type="GeneID" id="43656005"/>
<dbReference type="InterPro" id="IPR051209">
    <property type="entry name" value="FAD-bind_Monooxygenase_sf"/>
</dbReference>
<dbReference type="AlphaFoldDB" id="A0A5N7ANF3"/>
<keyword evidence="3" id="KW-0285">Flavoprotein</keyword>
<evidence type="ECO:0000313" key="6">
    <source>
        <dbReference type="EMBL" id="KAE8370250.1"/>
    </source>
</evidence>
<dbReference type="SUPFAM" id="SSF51905">
    <property type="entry name" value="FAD/NAD(P)-binding domain"/>
    <property type="match status" value="2"/>
</dbReference>
<gene>
    <name evidence="6" type="ORF">BDV27DRAFT_152407</name>
</gene>
<organism evidence="6 7">
    <name type="scientific">Aspergillus caelatus</name>
    <dbReference type="NCBI Taxonomy" id="61420"/>
    <lineage>
        <taxon>Eukaryota</taxon>
        <taxon>Fungi</taxon>
        <taxon>Dikarya</taxon>
        <taxon>Ascomycota</taxon>
        <taxon>Pezizomycotina</taxon>
        <taxon>Eurotiomycetes</taxon>
        <taxon>Eurotiomycetidae</taxon>
        <taxon>Eurotiales</taxon>
        <taxon>Aspergillaceae</taxon>
        <taxon>Aspergillus</taxon>
        <taxon>Aspergillus subgen. Circumdati</taxon>
    </lineage>
</organism>
<comment type="cofactor">
    <cofactor evidence="1">
        <name>FAD</name>
        <dbReference type="ChEBI" id="CHEBI:57692"/>
    </cofactor>
</comment>